<dbReference type="PANTHER" id="PTHR43386">
    <property type="entry name" value="OLIGOPEPTIDE TRANSPORT SYSTEM PERMEASE PROTEIN APPC"/>
    <property type="match status" value="1"/>
</dbReference>
<keyword evidence="6 7" id="KW-0472">Membrane</keyword>
<dbReference type="CDD" id="cd06261">
    <property type="entry name" value="TM_PBP2"/>
    <property type="match status" value="1"/>
</dbReference>
<dbReference type="Proteomes" id="UP000198403">
    <property type="component" value="Unassembled WGS sequence"/>
</dbReference>
<dbReference type="AlphaFoldDB" id="A0A238Y321"/>
<keyword evidence="10" id="KW-1185">Reference proteome</keyword>
<dbReference type="InterPro" id="IPR025966">
    <property type="entry name" value="OppC_N"/>
</dbReference>
<dbReference type="Gene3D" id="1.10.3720.10">
    <property type="entry name" value="MetI-like"/>
    <property type="match status" value="1"/>
</dbReference>
<name>A0A238Y321_9ACTN</name>
<accession>A0A238Y321</accession>
<feature type="transmembrane region" description="Helical" evidence="7">
    <location>
        <begin position="149"/>
        <end position="176"/>
    </location>
</feature>
<evidence type="ECO:0000259" key="8">
    <source>
        <dbReference type="PROSITE" id="PS50928"/>
    </source>
</evidence>
<evidence type="ECO:0000256" key="2">
    <source>
        <dbReference type="ARBA" id="ARBA00022448"/>
    </source>
</evidence>
<feature type="transmembrane region" description="Helical" evidence="7">
    <location>
        <begin position="105"/>
        <end position="129"/>
    </location>
</feature>
<dbReference type="InterPro" id="IPR000515">
    <property type="entry name" value="MetI-like"/>
</dbReference>
<dbReference type="InterPro" id="IPR050366">
    <property type="entry name" value="BP-dependent_transpt_permease"/>
</dbReference>
<comment type="similarity">
    <text evidence="7">Belongs to the binding-protein-dependent transport system permease family.</text>
</comment>
<evidence type="ECO:0000313" key="9">
    <source>
        <dbReference type="EMBL" id="SNR65181.1"/>
    </source>
</evidence>
<dbReference type="InterPro" id="IPR035906">
    <property type="entry name" value="MetI-like_sf"/>
</dbReference>
<keyword evidence="4 7" id="KW-0812">Transmembrane</keyword>
<dbReference type="RefSeq" id="WP_089337448.1">
    <property type="nucleotide sequence ID" value="NZ_FZNO01000017.1"/>
</dbReference>
<dbReference type="Pfam" id="PF00528">
    <property type="entry name" value="BPD_transp_1"/>
    <property type="match status" value="1"/>
</dbReference>
<evidence type="ECO:0000313" key="10">
    <source>
        <dbReference type="Proteomes" id="UP000198403"/>
    </source>
</evidence>
<organism evidence="9 10">
    <name type="scientific">Blastococcus mobilis</name>
    <dbReference type="NCBI Taxonomy" id="1938746"/>
    <lineage>
        <taxon>Bacteria</taxon>
        <taxon>Bacillati</taxon>
        <taxon>Actinomycetota</taxon>
        <taxon>Actinomycetes</taxon>
        <taxon>Geodermatophilales</taxon>
        <taxon>Geodermatophilaceae</taxon>
        <taxon>Blastococcus</taxon>
    </lineage>
</organism>
<dbReference type="PROSITE" id="PS50928">
    <property type="entry name" value="ABC_TM1"/>
    <property type="match status" value="1"/>
</dbReference>
<gene>
    <name evidence="9" type="ORF">SAMN06272737_11748</name>
</gene>
<evidence type="ECO:0000256" key="1">
    <source>
        <dbReference type="ARBA" id="ARBA00004651"/>
    </source>
</evidence>
<feature type="domain" description="ABC transmembrane type-1" evidence="8">
    <location>
        <begin position="101"/>
        <end position="290"/>
    </location>
</feature>
<feature type="transmembrane region" description="Helical" evidence="7">
    <location>
        <begin position="272"/>
        <end position="293"/>
    </location>
</feature>
<evidence type="ECO:0000256" key="6">
    <source>
        <dbReference type="ARBA" id="ARBA00023136"/>
    </source>
</evidence>
<feature type="transmembrane region" description="Helical" evidence="7">
    <location>
        <begin position="40"/>
        <end position="61"/>
    </location>
</feature>
<dbReference type="PANTHER" id="PTHR43386:SF25">
    <property type="entry name" value="PEPTIDE ABC TRANSPORTER PERMEASE PROTEIN"/>
    <property type="match status" value="1"/>
</dbReference>
<evidence type="ECO:0000256" key="3">
    <source>
        <dbReference type="ARBA" id="ARBA00022475"/>
    </source>
</evidence>
<dbReference type="EMBL" id="FZNO01000017">
    <property type="protein sequence ID" value="SNR65181.1"/>
    <property type="molecule type" value="Genomic_DNA"/>
</dbReference>
<evidence type="ECO:0000256" key="5">
    <source>
        <dbReference type="ARBA" id="ARBA00022989"/>
    </source>
</evidence>
<dbReference type="OrthoDB" id="3531748at2"/>
<sequence length="304" mass="32330">MTSRPELQAEVLQPTGTLPDEVEAPANASTFLRRFRRNKVGVIALGVLVFLILVAVFAPWISPHEPNQGELSRALEGPSGEYWFGTDDLGRDVLSRLIHASRVSLLAAALATGVALLIGLPLGLISGYFGGWIDNVIMRFNDALMSFPALILAVVIVGLLGPSLTNAMLAIGIVYAPRIMRVVRGSALSVREEVYVLSAKATGCGAPRIIGRHVLPNILSPLVVQTTIMLGLAILSEAGLSFLGLGVQPPTASWGSILGRAFPYMSRTPTTVIVAGVTISVAVLAFNLLGDAFRDSLGRERRDQ</sequence>
<keyword evidence="2 7" id="KW-0813">Transport</keyword>
<keyword evidence="5 7" id="KW-1133">Transmembrane helix</keyword>
<keyword evidence="3" id="KW-1003">Cell membrane</keyword>
<dbReference type="GO" id="GO:0055085">
    <property type="term" value="P:transmembrane transport"/>
    <property type="evidence" value="ECO:0007669"/>
    <property type="project" value="InterPro"/>
</dbReference>
<dbReference type="SUPFAM" id="SSF161098">
    <property type="entry name" value="MetI-like"/>
    <property type="match status" value="1"/>
</dbReference>
<dbReference type="Pfam" id="PF12911">
    <property type="entry name" value="OppC_N"/>
    <property type="match status" value="1"/>
</dbReference>
<evidence type="ECO:0000256" key="7">
    <source>
        <dbReference type="RuleBase" id="RU363032"/>
    </source>
</evidence>
<reference evidence="9 10" key="1">
    <citation type="submission" date="2017-06" db="EMBL/GenBank/DDBJ databases">
        <authorList>
            <person name="Kim H.J."/>
            <person name="Triplett B.A."/>
        </authorList>
    </citation>
    <scope>NUCLEOTIDE SEQUENCE [LARGE SCALE GENOMIC DNA]</scope>
    <source>
        <strain evidence="9 10">DSM 44272</strain>
    </source>
</reference>
<evidence type="ECO:0000256" key="4">
    <source>
        <dbReference type="ARBA" id="ARBA00022692"/>
    </source>
</evidence>
<comment type="subcellular location">
    <subcellularLocation>
        <location evidence="1 7">Cell membrane</location>
        <topology evidence="1 7">Multi-pass membrane protein</topology>
    </subcellularLocation>
</comment>
<dbReference type="GO" id="GO:0005886">
    <property type="term" value="C:plasma membrane"/>
    <property type="evidence" value="ECO:0007669"/>
    <property type="project" value="UniProtKB-SubCell"/>
</dbReference>
<protein>
    <submittedName>
        <fullName evidence="9">Peptide/nickel transport system permease protein</fullName>
    </submittedName>
</protein>
<proteinExistence type="inferred from homology"/>